<dbReference type="InterPro" id="IPR021109">
    <property type="entry name" value="Peptidase_aspartic_dom_sf"/>
</dbReference>
<dbReference type="AlphaFoldDB" id="A0A5D3CP18"/>
<evidence type="ECO:0008006" key="6">
    <source>
        <dbReference type="Google" id="ProtNLM"/>
    </source>
</evidence>
<dbReference type="SUPFAM" id="SSF56672">
    <property type="entry name" value="DNA/RNA polymerases"/>
    <property type="match status" value="1"/>
</dbReference>
<accession>A0A5D3CP18</accession>
<feature type="compositionally biased region" description="Basic and acidic residues" evidence="1">
    <location>
        <begin position="28"/>
        <end position="49"/>
    </location>
</feature>
<dbReference type="InterPro" id="IPR025452">
    <property type="entry name" value="DUF4218"/>
</dbReference>
<dbReference type="PANTHER" id="PTHR48258:SF6">
    <property type="entry name" value="LEUCINE-RICH REPEAT DOMAIN, L DOMAIN-CONTAINING PROTEIN"/>
    <property type="match status" value="1"/>
</dbReference>
<protein>
    <recommendedName>
        <fullName evidence="6">Reverse transcriptase/retrotransposon-derived protein RNase H-like domain-containing protein</fullName>
    </recommendedName>
</protein>
<gene>
    <name evidence="4" type="ORF">E5676_scaffold299G00520</name>
</gene>
<sequence>MHWTTTDEGQAMMGGVGSGVLRKRKEKGKGTIREREGIDRGEKEKQTWKRERKGRIFPPAFFDVMVHLAVHFPWKARIIGPVGYSWMYPIERSLRYLKQYVRNKARPEGSIAEAYVINESLNFCSMYLHGIETMCNRGDQNNDNIDDEEINNCGLSIFSQHIRWLGGAVFRQLTPDELEKSHWYILNNCDEVEPYLQEHMRILESSNGNGDMYKKQHLEFPTWFKAKAQRLHCDKFISDDLYALACGSNDCARSYSGCIANGVRFHTKDRDSHRTTQNSGVMVSGSGKAVQGKGVCEEVEIQLDKWTVKDEFLWLELGDVDIILGMQWLYSLEGVEVDPKKIKSVAELPCPTNVREVRGFLGLTVYYRSEVEEAFEKLKKAMVTLPVLALPDFSLPFVIETDASGYGIEAVLIQTKWPIAFYRHTLAMRDRAKPVYERELMIVVFAIQRLRPYMLGTKFMPELENKAANALSRLPSVAKLYNLIAPTIVDLETIKEELKKDHRLQKIIAEMSGLGDESKGSFSIQHGILKYKNRLNGCLRLMVLK</sequence>
<feature type="domain" description="Reverse transcriptase/retrotransposon-derived protein RNase H-like" evidence="3">
    <location>
        <begin position="369"/>
        <end position="459"/>
    </location>
</feature>
<evidence type="ECO:0000259" key="2">
    <source>
        <dbReference type="Pfam" id="PF13960"/>
    </source>
</evidence>
<reference evidence="4 5" key="1">
    <citation type="submission" date="2019-08" db="EMBL/GenBank/DDBJ databases">
        <title>Draft genome sequences of two oriental melons (Cucumis melo L. var makuwa).</title>
        <authorList>
            <person name="Kwon S.-Y."/>
        </authorList>
    </citation>
    <scope>NUCLEOTIDE SEQUENCE [LARGE SCALE GENOMIC DNA]</scope>
    <source>
        <strain evidence="5">cv. Chang Bougi</strain>
        <tissue evidence="4">Leaf</tissue>
    </source>
</reference>
<feature type="region of interest" description="Disordered" evidence="1">
    <location>
        <begin position="1"/>
        <end position="50"/>
    </location>
</feature>
<evidence type="ECO:0000313" key="5">
    <source>
        <dbReference type="Proteomes" id="UP000321947"/>
    </source>
</evidence>
<evidence type="ECO:0000259" key="3">
    <source>
        <dbReference type="Pfam" id="PF17919"/>
    </source>
</evidence>
<dbReference type="Proteomes" id="UP000321947">
    <property type="component" value="Unassembled WGS sequence"/>
</dbReference>
<dbReference type="Gene3D" id="3.30.70.270">
    <property type="match status" value="1"/>
</dbReference>
<dbReference type="InterPro" id="IPR043502">
    <property type="entry name" value="DNA/RNA_pol_sf"/>
</dbReference>
<dbReference type="Pfam" id="PF13960">
    <property type="entry name" value="DUF4218"/>
    <property type="match status" value="1"/>
</dbReference>
<dbReference type="InterPro" id="IPR043128">
    <property type="entry name" value="Rev_trsase/Diguanyl_cyclase"/>
</dbReference>
<proteinExistence type="predicted"/>
<name>A0A5D3CP18_CUCMM</name>
<comment type="caution">
    <text evidence="4">The sequence shown here is derived from an EMBL/GenBank/DDBJ whole genome shotgun (WGS) entry which is preliminary data.</text>
</comment>
<evidence type="ECO:0000313" key="4">
    <source>
        <dbReference type="EMBL" id="TYK13571.1"/>
    </source>
</evidence>
<organism evidence="4 5">
    <name type="scientific">Cucumis melo var. makuwa</name>
    <name type="common">Oriental melon</name>
    <dbReference type="NCBI Taxonomy" id="1194695"/>
    <lineage>
        <taxon>Eukaryota</taxon>
        <taxon>Viridiplantae</taxon>
        <taxon>Streptophyta</taxon>
        <taxon>Embryophyta</taxon>
        <taxon>Tracheophyta</taxon>
        <taxon>Spermatophyta</taxon>
        <taxon>Magnoliopsida</taxon>
        <taxon>eudicotyledons</taxon>
        <taxon>Gunneridae</taxon>
        <taxon>Pentapetalae</taxon>
        <taxon>rosids</taxon>
        <taxon>fabids</taxon>
        <taxon>Cucurbitales</taxon>
        <taxon>Cucurbitaceae</taxon>
        <taxon>Benincaseae</taxon>
        <taxon>Cucumis</taxon>
    </lineage>
</organism>
<dbReference type="InterPro" id="IPR041577">
    <property type="entry name" value="RT_RNaseH_2"/>
</dbReference>
<dbReference type="EMBL" id="SSTD01009863">
    <property type="protein sequence ID" value="TYK13571.1"/>
    <property type="molecule type" value="Genomic_DNA"/>
</dbReference>
<dbReference type="Gene3D" id="2.40.70.10">
    <property type="entry name" value="Acid Proteases"/>
    <property type="match status" value="1"/>
</dbReference>
<feature type="domain" description="DUF4218" evidence="2">
    <location>
        <begin position="55"/>
        <end position="141"/>
    </location>
</feature>
<dbReference type="PANTHER" id="PTHR48258">
    <property type="entry name" value="DUF4218 DOMAIN-CONTAINING PROTEIN-RELATED"/>
    <property type="match status" value="1"/>
</dbReference>
<dbReference type="Pfam" id="PF08284">
    <property type="entry name" value="RVP_2"/>
    <property type="match status" value="1"/>
</dbReference>
<evidence type="ECO:0000256" key="1">
    <source>
        <dbReference type="SAM" id="MobiDB-lite"/>
    </source>
</evidence>
<dbReference type="Pfam" id="PF17919">
    <property type="entry name" value="RT_RNaseH_2"/>
    <property type="match status" value="1"/>
</dbReference>
<dbReference type="CDD" id="cd00303">
    <property type="entry name" value="retropepsin_like"/>
    <property type="match status" value="1"/>
</dbReference>